<name>A0A9J5Z608_SOLCO</name>
<keyword evidence="3" id="KW-1185">Reference proteome</keyword>
<feature type="compositionally biased region" description="Polar residues" evidence="1">
    <location>
        <begin position="181"/>
        <end position="194"/>
    </location>
</feature>
<evidence type="ECO:0000313" key="3">
    <source>
        <dbReference type="Proteomes" id="UP000824120"/>
    </source>
</evidence>
<sequence length="223" mass="25430">MHTEKIIGKLSLPVIATLMGRRMRIWRRGCVRRLRHSSGLLRRCIIVEVVVDVEDRAVDANMVDLDLDLENGMAVVENYKEERFDYIQTLLVAEEEVQAKSNFELQVPIPDKAQTKPHTKEPKQIQPLANEHPFKMTSRDLIYFDYTTGHIMRRLIATTTAAPGPSLINKIRTYEIVGQKSNPPVEQPAQSKPSNPRIHSGWQQPTVSFDAKICLSMAYIIIV</sequence>
<dbReference type="AlphaFoldDB" id="A0A9J5Z608"/>
<reference evidence="2 3" key="1">
    <citation type="submission" date="2020-09" db="EMBL/GenBank/DDBJ databases">
        <title>De no assembly of potato wild relative species, Solanum commersonii.</title>
        <authorList>
            <person name="Cho K."/>
        </authorList>
    </citation>
    <scope>NUCLEOTIDE SEQUENCE [LARGE SCALE GENOMIC DNA]</scope>
    <source>
        <strain evidence="2">LZ3.2</strain>
        <tissue evidence="2">Leaf</tissue>
    </source>
</reference>
<evidence type="ECO:0000256" key="1">
    <source>
        <dbReference type="SAM" id="MobiDB-lite"/>
    </source>
</evidence>
<organism evidence="2 3">
    <name type="scientific">Solanum commersonii</name>
    <name type="common">Commerson's wild potato</name>
    <name type="synonym">Commerson's nightshade</name>
    <dbReference type="NCBI Taxonomy" id="4109"/>
    <lineage>
        <taxon>Eukaryota</taxon>
        <taxon>Viridiplantae</taxon>
        <taxon>Streptophyta</taxon>
        <taxon>Embryophyta</taxon>
        <taxon>Tracheophyta</taxon>
        <taxon>Spermatophyta</taxon>
        <taxon>Magnoliopsida</taxon>
        <taxon>eudicotyledons</taxon>
        <taxon>Gunneridae</taxon>
        <taxon>Pentapetalae</taxon>
        <taxon>asterids</taxon>
        <taxon>lamiids</taxon>
        <taxon>Solanales</taxon>
        <taxon>Solanaceae</taxon>
        <taxon>Solanoideae</taxon>
        <taxon>Solaneae</taxon>
        <taxon>Solanum</taxon>
    </lineage>
</organism>
<dbReference type="Proteomes" id="UP000824120">
    <property type="component" value="Chromosome 4"/>
</dbReference>
<comment type="caution">
    <text evidence="2">The sequence shown here is derived from an EMBL/GenBank/DDBJ whole genome shotgun (WGS) entry which is preliminary data.</text>
</comment>
<protein>
    <submittedName>
        <fullName evidence="2">Uncharacterized protein</fullName>
    </submittedName>
</protein>
<feature type="region of interest" description="Disordered" evidence="1">
    <location>
        <begin position="181"/>
        <end position="202"/>
    </location>
</feature>
<accession>A0A9J5Z608</accession>
<evidence type="ECO:0000313" key="2">
    <source>
        <dbReference type="EMBL" id="KAG5608305.1"/>
    </source>
</evidence>
<proteinExistence type="predicted"/>
<dbReference type="EMBL" id="JACXVP010000004">
    <property type="protein sequence ID" value="KAG5608305.1"/>
    <property type="molecule type" value="Genomic_DNA"/>
</dbReference>
<gene>
    <name evidence="2" type="ORF">H5410_019586</name>
</gene>